<dbReference type="AlphaFoldDB" id="A0A087AR47"/>
<dbReference type="Gene3D" id="3.90.79.10">
    <property type="entry name" value="Nucleoside Triphosphate Pyrophosphohydrolase"/>
    <property type="match status" value="1"/>
</dbReference>
<keyword evidence="3 4" id="KW-0378">Hydrolase</keyword>
<comment type="cofactor">
    <cofactor evidence="1">
        <name>Mg(2+)</name>
        <dbReference type="ChEBI" id="CHEBI:18420"/>
    </cofactor>
</comment>
<comment type="similarity">
    <text evidence="2 4">Belongs to the Nudix hydrolase family.</text>
</comment>
<dbReference type="eggNOG" id="COG1051">
    <property type="taxonomic scope" value="Bacteria"/>
</dbReference>
<dbReference type="SUPFAM" id="SSF55811">
    <property type="entry name" value="Nudix"/>
    <property type="match status" value="1"/>
</dbReference>
<dbReference type="EMBL" id="JGYX01000002">
    <property type="protein sequence ID" value="KFI61247.1"/>
    <property type="molecule type" value="Genomic_DNA"/>
</dbReference>
<dbReference type="PANTHER" id="PTHR43046">
    <property type="entry name" value="GDP-MANNOSE MANNOSYL HYDROLASE"/>
    <property type="match status" value="1"/>
</dbReference>
<comment type="caution">
    <text evidence="6">The sequence shown here is derived from an EMBL/GenBank/DDBJ whole genome shotgun (WGS) entry which is preliminary data.</text>
</comment>
<reference evidence="6 7" key="1">
    <citation type="submission" date="2014-03" db="EMBL/GenBank/DDBJ databases">
        <title>Genomics of Bifidobacteria.</title>
        <authorList>
            <person name="Ventura M."/>
            <person name="Milani C."/>
            <person name="Lugli G.A."/>
        </authorList>
    </citation>
    <scope>NUCLEOTIDE SEQUENCE [LARGE SCALE GENOMIC DNA]</scope>
    <source>
        <strain evidence="6 7">LMG 11586</strain>
    </source>
</reference>
<dbReference type="OrthoDB" id="9814308at2"/>
<dbReference type="InterPro" id="IPR020476">
    <property type="entry name" value="Nudix_hydrolase"/>
</dbReference>
<dbReference type="GO" id="GO:0016787">
    <property type="term" value="F:hydrolase activity"/>
    <property type="evidence" value="ECO:0007669"/>
    <property type="project" value="UniProtKB-KW"/>
</dbReference>
<dbReference type="InterPro" id="IPR000086">
    <property type="entry name" value="NUDIX_hydrolase_dom"/>
</dbReference>
<dbReference type="PANTHER" id="PTHR43046:SF16">
    <property type="entry name" value="ADP-RIBOSE PYROPHOSPHATASE YJHB-RELATED"/>
    <property type="match status" value="1"/>
</dbReference>
<accession>A0A087AR47</accession>
<evidence type="ECO:0000313" key="7">
    <source>
        <dbReference type="Proteomes" id="UP000029046"/>
    </source>
</evidence>
<dbReference type="Pfam" id="PF00293">
    <property type="entry name" value="NUDIX"/>
    <property type="match status" value="1"/>
</dbReference>
<gene>
    <name evidence="6" type="ORF">BIGA_0680</name>
</gene>
<keyword evidence="7" id="KW-1185">Reference proteome</keyword>
<dbReference type="InterPro" id="IPR015797">
    <property type="entry name" value="NUDIX_hydrolase-like_dom_sf"/>
</dbReference>
<evidence type="ECO:0000313" key="6">
    <source>
        <dbReference type="EMBL" id="KFI61247.1"/>
    </source>
</evidence>
<dbReference type="InterPro" id="IPR020084">
    <property type="entry name" value="NUDIX_hydrolase_CS"/>
</dbReference>
<dbReference type="PROSITE" id="PS00893">
    <property type="entry name" value="NUDIX_BOX"/>
    <property type="match status" value="1"/>
</dbReference>
<name>A0A087AR47_9BIFI</name>
<evidence type="ECO:0000256" key="4">
    <source>
        <dbReference type="RuleBase" id="RU003476"/>
    </source>
</evidence>
<dbReference type="Proteomes" id="UP000029046">
    <property type="component" value="Unassembled WGS sequence"/>
</dbReference>
<evidence type="ECO:0000256" key="1">
    <source>
        <dbReference type="ARBA" id="ARBA00001946"/>
    </source>
</evidence>
<dbReference type="RefSeq" id="WP_033507548.1">
    <property type="nucleotide sequence ID" value="NZ_JGYX01000002.1"/>
</dbReference>
<dbReference type="CDD" id="cd18879">
    <property type="entry name" value="NUDIX_Hydrolase"/>
    <property type="match status" value="1"/>
</dbReference>
<evidence type="ECO:0000259" key="5">
    <source>
        <dbReference type="PROSITE" id="PS51462"/>
    </source>
</evidence>
<feature type="domain" description="Nudix hydrolase" evidence="5">
    <location>
        <begin position="19"/>
        <end position="152"/>
    </location>
</feature>
<protein>
    <submittedName>
        <fullName evidence="6">NUDIX hydrolase</fullName>
    </submittedName>
</protein>
<dbReference type="PROSITE" id="PS51462">
    <property type="entry name" value="NUDIX"/>
    <property type="match status" value="1"/>
</dbReference>
<sequence length="173" mass="19169">MATPEFVLKLREKIGHDLLWMMGITAYVHDAEGHVLLGQRADNGKWALVCGIVEPGEEPADTAVREIREETGIDALVTDMVAVKSSDRVLTYDNGDRTMYMDHLFLCEVDPQGNADPFVGDDESLKVGWFDPDDLPEPIAASTVERIGYVHEYLRNKAAGDNHALFACNGKLH</sequence>
<dbReference type="PRINTS" id="PR00502">
    <property type="entry name" value="NUDIXFAMILY"/>
</dbReference>
<evidence type="ECO:0000256" key="2">
    <source>
        <dbReference type="ARBA" id="ARBA00005582"/>
    </source>
</evidence>
<evidence type="ECO:0000256" key="3">
    <source>
        <dbReference type="ARBA" id="ARBA00022801"/>
    </source>
</evidence>
<proteinExistence type="inferred from homology"/>
<organism evidence="6 7">
    <name type="scientific">Bifidobacterium pullorum subsp. gallinarum</name>
    <dbReference type="NCBI Taxonomy" id="78344"/>
    <lineage>
        <taxon>Bacteria</taxon>
        <taxon>Bacillati</taxon>
        <taxon>Actinomycetota</taxon>
        <taxon>Actinomycetes</taxon>
        <taxon>Bifidobacteriales</taxon>
        <taxon>Bifidobacteriaceae</taxon>
        <taxon>Bifidobacterium</taxon>
    </lineage>
</organism>